<evidence type="ECO:0000313" key="11">
    <source>
        <dbReference type="EMBL" id="RKP37025.1"/>
    </source>
</evidence>
<dbReference type="InterPro" id="IPR004648">
    <property type="entry name" value="Oligpept_transpt"/>
</dbReference>
<evidence type="ECO:0000256" key="3">
    <source>
        <dbReference type="ARBA" id="ARBA00022448"/>
    </source>
</evidence>
<feature type="transmembrane region" description="Helical" evidence="10">
    <location>
        <begin position="460"/>
        <end position="482"/>
    </location>
</feature>
<evidence type="ECO:0000256" key="9">
    <source>
        <dbReference type="SAM" id="MobiDB-lite"/>
    </source>
</evidence>
<dbReference type="EMBL" id="ML002556">
    <property type="protein sequence ID" value="RKP37025.1"/>
    <property type="molecule type" value="Genomic_DNA"/>
</dbReference>
<dbReference type="Proteomes" id="UP000268162">
    <property type="component" value="Unassembled WGS sequence"/>
</dbReference>
<dbReference type="GO" id="GO:0035673">
    <property type="term" value="F:oligopeptide transmembrane transporter activity"/>
    <property type="evidence" value="ECO:0007669"/>
    <property type="project" value="InterPro"/>
</dbReference>
<evidence type="ECO:0000256" key="5">
    <source>
        <dbReference type="ARBA" id="ARBA00022856"/>
    </source>
</evidence>
<feature type="transmembrane region" description="Helical" evidence="10">
    <location>
        <begin position="688"/>
        <end position="710"/>
    </location>
</feature>
<dbReference type="InterPro" id="IPR004813">
    <property type="entry name" value="OPT"/>
</dbReference>
<feature type="transmembrane region" description="Helical" evidence="10">
    <location>
        <begin position="304"/>
        <end position="328"/>
    </location>
</feature>
<feature type="transmembrane region" description="Helical" evidence="10">
    <location>
        <begin position="240"/>
        <end position="265"/>
    </location>
</feature>
<feature type="transmembrane region" description="Helical" evidence="10">
    <location>
        <begin position="206"/>
        <end position="228"/>
    </location>
</feature>
<accession>A0A4P9ZU10</accession>
<evidence type="ECO:0000256" key="10">
    <source>
        <dbReference type="SAM" id="Phobius"/>
    </source>
</evidence>
<keyword evidence="3" id="KW-0813">Transport</keyword>
<keyword evidence="6" id="KW-0653">Protein transport</keyword>
<keyword evidence="5" id="KW-0571">Peptide transport</keyword>
<evidence type="ECO:0000256" key="7">
    <source>
        <dbReference type="ARBA" id="ARBA00022989"/>
    </source>
</evidence>
<feature type="region of interest" description="Disordered" evidence="9">
    <location>
        <begin position="1"/>
        <end position="51"/>
    </location>
</feature>
<organism evidence="11 12">
    <name type="scientific">Dimargaris cristalligena</name>
    <dbReference type="NCBI Taxonomy" id="215637"/>
    <lineage>
        <taxon>Eukaryota</taxon>
        <taxon>Fungi</taxon>
        <taxon>Fungi incertae sedis</taxon>
        <taxon>Zoopagomycota</taxon>
        <taxon>Kickxellomycotina</taxon>
        <taxon>Dimargaritomycetes</taxon>
        <taxon>Dimargaritales</taxon>
        <taxon>Dimargaritaceae</taxon>
        <taxon>Dimargaris</taxon>
    </lineage>
</organism>
<keyword evidence="4 10" id="KW-0812">Transmembrane</keyword>
<feature type="transmembrane region" description="Helical" evidence="10">
    <location>
        <begin position="609"/>
        <end position="629"/>
    </location>
</feature>
<keyword evidence="8 10" id="KW-0472">Membrane</keyword>
<proteinExistence type="inferred from homology"/>
<feature type="transmembrane region" description="Helical" evidence="10">
    <location>
        <begin position="102"/>
        <end position="121"/>
    </location>
</feature>
<dbReference type="PANTHER" id="PTHR22601">
    <property type="entry name" value="ISP4 LIKE PROTEIN"/>
    <property type="match status" value="1"/>
</dbReference>
<sequence length="742" mass="83350">MLPPSSPSHAGDPVRGSSRSGDRFFLAHPSDHASVDPSLKETDADPIEENEDSPFEMVRAAVSNKDNPNLPSLTIRVWILGLSFLVVMSIVNQFFWFRETPIGLGGVIVMLLSYPLGKFLAWTMPQRTVDWGRFGRFELNPGPFSIKEHVLVSVVANSGAGTAYAIDVVVIKKLFYKMELSFFASLLLILTSQLVGYGLAGIARKYLVRPAAMIWPSSLVTVALFRTFHEREEKEAAQRFAWYFVPGYLFTGLGSISLLCLLAPSSLWANQLGDGRYGLGMFSLTFDWSMVSSAYLSSPIATPFWAACNMFGGFVTVMWFIVPLAYYFNVWGSSHFPIYTPATYDVYGHAYNTTRVMPGGQYSEGAYQEYSPLRLSFQFAITYALSFASFASILTYIALNYSQEIKDRFTESRTMRDDIHAKLMRRYPEVPAWWYTTIFVVNGGLAIVLCEWAGIELPWWALILALGISSLFIIPVGIISAVSNQAPGLNVITEFIIGYLLPGKPIANVTFKTYGTITMTQGLTLIGDMKLGHYMKIPPRHMFICQAIGTTLAGVIQLATAFYLMENIPRMCELDNLPWTCRGAHTFYSASVIWGLIGPSKMFGPDSPYHLTLWFFLLGFLLPIPVYLLQRKYPNRRWLQHIHVPIVLGALDAFPPGPALVYPMWFLACYILNYWVHDRYHEWWERLGFIFSVALDSGLAVAGLVIFFAFQSPGLILSWWGNDHVQCPRGREPMFAPVPFPA</sequence>
<feature type="transmembrane region" description="Helical" evidence="10">
    <location>
        <begin position="277"/>
        <end position="297"/>
    </location>
</feature>
<dbReference type="STRING" id="215637.A0A4P9ZU10"/>
<evidence type="ECO:0000256" key="2">
    <source>
        <dbReference type="ARBA" id="ARBA00008807"/>
    </source>
</evidence>
<reference evidence="12" key="1">
    <citation type="journal article" date="2018" name="Nat. Microbiol.">
        <title>Leveraging single-cell genomics to expand the fungal tree of life.</title>
        <authorList>
            <person name="Ahrendt S.R."/>
            <person name="Quandt C.A."/>
            <person name="Ciobanu D."/>
            <person name="Clum A."/>
            <person name="Salamov A."/>
            <person name="Andreopoulos B."/>
            <person name="Cheng J.F."/>
            <person name="Woyke T."/>
            <person name="Pelin A."/>
            <person name="Henrissat B."/>
            <person name="Reynolds N.K."/>
            <person name="Benny G.L."/>
            <person name="Smith M.E."/>
            <person name="James T.Y."/>
            <person name="Grigoriev I.V."/>
        </authorList>
    </citation>
    <scope>NUCLEOTIDE SEQUENCE [LARGE SCALE GENOMIC DNA]</scope>
    <source>
        <strain evidence="12">RSA 468</strain>
    </source>
</reference>
<dbReference type="Pfam" id="PF03169">
    <property type="entry name" value="OPT"/>
    <property type="match status" value="1"/>
</dbReference>
<feature type="transmembrane region" description="Helical" evidence="10">
    <location>
        <begin position="377"/>
        <end position="399"/>
    </location>
</feature>
<dbReference type="AlphaFoldDB" id="A0A4P9ZU10"/>
<keyword evidence="7 10" id="KW-1133">Transmembrane helix</keyword>
<evidence type="ECO:0000256" key="8">
    <source>
        <dbReference type="ARBA" id="ARBA00023136"/>
    </source>
</evidence>
<feature type="transmembrane region" description="Helical" evidence="10">
    <location>
        <begin position="432"/>
        <end position="454"/>
    </location>
</feature>
<feature type="transmembrane region" description="Helical" evidence="10">
    <location>
        <begin position="543"/>
        <end position="565"/>
    </location>
</feature>
<dbReference type="GO" id="GO:0016020">
    <property type="term" value="C:membrane"/>
    <property type="evidence" value="ECO:0007669"/>
    <property type="project" value="UniProtKB-SubCell"/>
</dbReference>
<name>A0A4P9ZU10_9FUNG</name>
<comment type="similarity">
    <text evidence="2">Belongs to the oligopeptide OPT transporter family.</text>
</comment>
<evidence type="ECO:0000256" key="4">
    <source>
        <dbReference type="ARBA" id="ARBA00022692"/>
    </source>
</evidence>
<dbReference type="GO" id="GO:0015031">
    <property type="term" value="P:protein transport"/>
    <property type="evidence" value="ECO:0007669"/>
    <property type="project" value="UniProtKB-KW"/>
</dbReference>
<evidence type="ECO:0000256" key="6">
    <source>
        <dbReference type="ARBA" id="ARBA00022927"/>
    </source>
</evidence>
<keyword evidence="12" id="KW-1185">Reference proteome</keyword>
<protein>
    <submittedName>
        <fullName evidence="11">Oligopeptide transporter</fullName>
    </submittedName>
</protein>
<evidence type="ECO:0000313" key="12">
    <source>
        <dbReference type="Proteomes" id="UP000268162"/>
    </source>
</evidence>
<gene>
    <name evidence="11" type="ORF">BJ085DRAFT_13860</name>
</gene>
<feature type="transmembrane region" description="Helical" evidence="10">
    <location>
        <begin position="180"/>
        <end position="200"/>
    </location>
</feature>
<feature type="compositionally biased region" description="Basic and acidic residues" evidence="9">
    <location>
        <begin position="29"/>
        <end position="43"/>
    </location>
</feature>
<feature type="transmembrane region" description="Helical" evidence="10">
    <location>
        <begin position="77"/>
        <end position="96"/>
    </location>
</feature>
<evidence type="ECO:0000256" key="1">
    <source>
        <dbReference type="ARBA" id="ARBA00004141"/>
    </source>
</evidence>
<comment type="subcellular location">
    <subcellularLocation>
        <location evidence="1">Membrane</location>
        <topology evidence="1">Multi-pass membrane protein</topology>
    </subcellularLocation>
</comment>
<dbReference type="NCBIfam" id="TIGR00728">
    <property type="entry name" value="OPT_sfam"/>
    <property type="match status" value="1"/>
</dbReference>
<dbReference type="NCBIfam" id="TIGR00727">
    <property type="entry name" value="ISP4_OPT"/>
    <property type="match status" value="1"/>
</dbReference>